<dbReference type="Gene3D" id="3.20.20.100">
    <property type="entry name" value="NADP-dependent oxidoreductase domain"/>
    <property type="match status" value="1"/>
</dbReference>
<dbReference type="PANTHER" id="PTHR11732">
    <property type="entry name" value="ALDO/KETO REDUCTASE"/>
    <property type="match status" value="1"/>
</dbReference>
<proteinExistence type="predicted"/>
<organism evidence="1 2">
    <name type="scientific">Dillenia turbinata</name>
    <dbReference type="NCBI Taxonomy" id="194707"/>
    <lineage>
        <taxon>Eukaryota</taxon>
        <taxon>Viridiplantae</taxon>
        <taxon>Streptophyta</taxon>
        <taxon>Embryophyta</taxon>
        <taxon>Tracheophyta</taxon>
        <taxon>Spermatophyta</taxon>
        <taxon>Magnoliopsida</taxon>
        <taxon>eudicotyledons</taxon>
        <taxon>Gunneridae</taxon>
        <taxon>Pentapetalae</taxon>
        <taxon>Dilleniales</taxon>
        <taxon>Dilleniaceae</taxon>
        <taxon>Dillenia</taxon>
    </lineage>
</organism>
<comment type="caution">
    <text evidence="1">The sequence shown here is derived from an EMBL/GenBank/DDBJ whole genome shotgun (WGS) entry which is preliminary data.</text>
</comment>
<dbReference type="InterPro" id="IPR036812">
    <property type="entry name" value="NAD(P)_OxRdtase_dom_sf"/>
</dbReference>
<dbReference type="InterPro" id="IPR020471">
    <property type="entry name" value="AKR"/>
</dbReference>
<sequence>MFEGWKMPIFRPGTYASPRAKQETVKFAVLEAIKLGYRHLVPYQTQQPLGEATAESLNPGLVQSTHDHFITYKLWCSDACRQHVVPALNESLKVCLRWIYVQGACIPLKGFNNDECEP</sequence>
<evidence type="ECO:0000313" key="2">
    <source>
        <dbReference type="Proteomes" id="UP001370490"/>
    </source>
</evidence>
<name>A0AAN8VKL1_9MAGN</name>
<dbReference type="GO" id="GO:0016491">
    <property type="term" value="F:oxidoreductase activity"/>
    <property type="evidence" value="ECO:0007669"/>
    <property type="project" value="InterPro"/>
</dbReference>
<protein>
    <submittedName>
        <fullName evidence="1">Uncharacterized protein</fullName>
    </submittedName>
</protein>
<gene>
    <name evidence="1" type="ORF">RJ641_002925</name>
</gene>
<keyword evidence="2" id="KW-1185">Reference proteome</keyword>
<dbReference type="Proteomes" id="UP001370490">
    <property type="component" value="Unassembled WGS sequence"/>
</dbReference>
<dbReference type="EMBL" id="JBAMMX010000011">
    <property type="protein sequence ID" value="KAK6931132.1"/>
    <property type="molecule type" value="Genomic_DNA"/>
</dbReference>
<dbReference type="SUPFAM" id="SSF51430">
    <property type="entry name" value="NAD(P)-linked oxidoreductase"/>
    <property type="match status" value="1"/>
</dbReference>
<reference evidence="1 2" key="1">
    <citation type="submission" date="2023-12" db="EMBL/GenBank/DDBJ databases">
        <title>A high-quality genome assembly for Dillenia turbinata (Dilleniales).</title>
        <authorList>
            <person name="Chanderbali A."/>
        </authorList>
    </citation>
    <scope>NUCLEOTIDE SEQUENCE [LARGE SCALE GENOMIC DNA]</scope>
    <source>
        <strain evidence="1">LSX21</strain>
        <tissue evidence="1">Leaf</tissue>
    </source>
</reference>
<accession>A0AAN8VKL1</accession>
<evidence type="ECO:0000313" key="1">
    <source>
        <dbReference type="EMBL" id="KAK6931132.1"/>
    </source>
</evidence>
<dbReference type="AlphaFoldDB" id="A0AAN8VKL1"/>